<feature type="transmembrane region" description="Helical" evidence="1">
    <location>
        <begin position="20"/>
        <end position="39"/>
    </location>
</feature>
<name>A0A518BQ70_9BACT</name>
<dbReference type="EMBL" id="CP036287">
    <property type="protein sequence ID" value="QDU69113.1"/>
    <property type="molecule type" value="Genomic_DNA"/>
</dbReference>
<dbReference type="KEGG" id="pbap:Pla133_42290"/>
<dbReference type="Proteomes" id="UP000316921">
    <property type="component" value="Chromosome"/>
</dbReference>
<keyword evidence="3" id="KW-1185">Reference proteome</keyword>
<evidence type="ECO:0000313" key="3">
    <source>
        <dbReference type="Proteomes" id="UP000316921"/>
    </source>
</evidence>
<keyword evidence="1" id="KW-0812">Transmembrane</keyword>
<feature type="transmembrane region" description="Helical" evidence="1">
    <location>
        <begin position="51"/>
        <end position="77"/>
    </location>
</feature>
<keyword evidence="1" id="KW-1133">Transmembrane helix</keyword>
<evidence type="ECO:0000256" key="1">
    <source>
        <dbReference type="SAM" id="Phobius"/>
    </source>
</evidence>
<feature type="transmembrane region" description="Helical" evidence="1">
    <location>
        <begin position="84"/>
        <end position="103"/>
    </location>
</feature>
<keyword evidence="1" id="KW-0472">Membrane</keyword>
<organism evidence="2 3">
    <name type="scientific">Engelhardtia mirabilis</name>
    <dbReference type="NCBI Taxonomy" id="2528011"/>
    <lineage>
        <taxon>Bacteria</taxon>
        <taxon>Pseudomonadati</taxon>
        <taxon>Planctomycetota</taxon>
        <taxon>Planctomycetia</taxon>
        <taxon>Planctomycetia incertae sedis</taxon>
        <taxon>Engelhardtia</taxon>
    </lineage>
</organism>
<accession>A0A518BQ70</accession>
<gene>
    <name evidence="2" type="ORF">Pla133_42290</name>
</gene>
<reference evidence="2 3" key="1">
    <citation type="submission" date="2019-02" db="EMBL/GenBank/DDBJ databases">
        <title>Deep-cultivation of Planctomycetes and their phenomic and genomic characterization uncovers novel biology.</title>
        <authorList>
            <person name="Wiegand S."/>
            <person name="Jogler M."/>
            <person name="Boedeker C."/>
            <person name="Pinto D."/>
            <person name="Vollmers J."/>
            <person name="Rivas-Marin E."/>
            <person name="Kohn T."/>
            <person name="Peeters S.H."/>
            <person name="Heuer A."/>
            <person name="Rast P."/>
            <person name="Oberbeckmann S."/>
            <person name="Bunk B."/>
            <person name="Jeske O."/>
            <person name="Meyerdierks A."/>
            <person name="Storesund J.E."/>
            <person name="Kallscheuer N."/>
            <person name="Luecker S."/>
            <person name="Lage O.M."/>
            <person name="Pohl T."/>
            <person name="Merkel B.J."/>
            <person name="Hornburger P."/>
            <person name="Mueller R.-W."/>
            <person name="Bruemmer F."/>
            <person name="Labrenz M."/>
            <person name="Spormann A.M."/>
            <person name="Op den Camp H."/>
            <person name="Overmann J."/>
            <person name="Amann R."/>
            <person name="Jetten M.S.M."/>
            <person name="Mascher T."/>
            <person name="Medema M.H."/>
            <person name="Devos D.P."/>
            <person name="Kaster A.-K."/>
            <person name="Ovreas L."/>
            <person name="Rohde M."/>
            <person name="Galperin M.Y."/>
            <person name="Jogler C."/>
        </authorList>
    </citation>
    <scope>NUCLEOTIDE SEQUENCE [LARGE SCALE GENOMIC DNA]</scope>
    <source>
        <strain evidence="2 3">Pla133</strain>
    </source>
</reference>
<sequence>MDEGPTRRPVRRPPARWPGWIGRAVWITIAVELLFVVWLNTSVLLDRDVGWAFPALFWSVIVQMALVVGGFLLLPLAGLTSELALLRIGGVAMLSGVVSWWLTFGLNVELFVD</sequence>
<proteinExistence type="predicted"/>
<evidence type="ECO:0000313" key="2">
    <source>
        <dbReference type="EMBL" id="QDU69113.1"/>
    </source>
</evidence>
<protein>
    <submittedName>
        <fullName evidence="2">Uncharacterized protein</fullName>
    </submittedName>
</protein>
<dbReference type="AlphaFoldDB" id="A0A518BQ70"/>